<feature type="transmembrane region" description="Helical" evidence="11">
    <location>
        <begin position="206"/>
        <end position="239"/>
    </location>
</feature>
<evidence type="ECO:0000256" key="6">
    <source>
        <dbReference type="ARBA" id="ARBA00022989"/>
    </source>
</evidence>
<evidence type="ECO:0000313" key="14">
    <source>
        <dbReference type="RefSeq" id="XP_027201590.1"/>
    </source>
</evidence>
<dbReference type="FunFam" id="1.10.10.60:FF:000020">
    <property type="entry name" value="Ceramide synthase 5"/>
    <property type="match status" value="1"/>
</dbReference>
<evidence type="ECO:0000256" key="11">
    <source>
        <dbReference type="SAM" id="Phobius"/>
    </source>
</evidence>
<evidence type="ECO:0000256" key="4">
    <source>
        <dbReference type="ARBA" id="ARBA00004991"/>
    </source>
</evidence>
<comment type="pathway">
    <text evidence="4">Sphingolipid metabolism.</text>
</comment>
<dbReference type="InterPro" id="IPR016439">
    <property type="entry name" value="Lag1/Lac1-like"/>
</dbReference>
<dbReference type="Pfam" id="PF03798">
    <property type="entry name" value="TRAM_LAG1_CLN8"/>
    <property type="match status" value="1"/>
</dbReference>
<keyword evidence="7 9" id="KW-0472">Membrane</keyword>
<keyword evidence="13" id="KW-1185">Reference proteome</keyword>
<evidence type="ECO:0000256" key="7">
    <source>
        <dbReference type="ARBA" id="ARBA00023136"/>
    </source>
</evidence>
<dbReference type="GO" id="GO:0005789">
    <property type="term" value="C:endoplasmic reticulum membrane"/>
    <property type="evidence" value="ECO:0007669"/>
    <property type="project" value="UniProtKB-SubCell"/>
</dbReference>
<comment type="subcellular location">
    <subcellularLocation>
        <location evidence="1">Endomembrane system</location>
        <topology evidence="1">Multi-pass membrane protein</topology>
    </subcellularLocation>
    <subcellularLocation>
        <location evidence="2">Endoplasmic reticulum membrane</location>
    </subcellularLocation>
</comment>
<accession>A0A6P6Y8G6</accession>
<name>A0A6P6Y8G6_DERPT</name>
<dbReference type="OMA" id="FTESTWR"/>
<protein>
    <submittedName>
        <fullName evidence="14">Ceramide synthase 6-like</fullName>
    </submittedName>
</protein>
<evidence type="ECO:0000256" key="1">
    <source>
        <dbReference type="ARBA" id="ARBA00004127"/>
    </source>
</evidence>
<dbReference type="PANTHER" id="PTHR12560">
    <property type="entry name" value="LONGEVITY ASSURANCE FACTOR 1 LAG1"/>
    <property type="match status" value="1"/>
</dbReference>
<comment type="catalytic activity">
    <reaction evidence="8">
        <text>sphinganine + octadecanoyl-CoA = N-(octadecanoyl)-sphinganine + CoA + H(+)</text>
        <dbReference type="Rhea" id="RHEA:36547"/>
        <dbReference type="ChEBI" id="CHEBI:15378"/>
        <dbReference type="ChEBI" id="CHEBI:57287"/>
        <dbReference type="ChEBI" id="CHEBI:57394"/>
        <dbReference type="ChEBI" id="CHEBI:57817"/>
        <dbReference type="ChEBI" id="CHEBI:67033"/>
    </reaction>
    <physiologicalReaction direction="left-to-right" evidence="8">
        <dbReference type="Rhea" id="RHEA:36548"/>
    </physiologicalReaction>
</comment>
<dbReference type="InParanoid" id="A0A6P6Y8G6"/>
<feature type="domain" description="TLC" evidence="12">
    <location>
        <begin position="131"/>
        <end position="332"/>
    </location>
</feature>
<proteinExistence type="predicted"/>
<evidence type="ECO:0000256" key="2">
    <source>
        <dbReference type="ARBA" id="ARBA00004586"/>
    </source>
</evidence>
<evidence type="ECO:0000259" key="12">
    <source>
        <dbReference type="PROSITE" id="PS50922"/>
    </source>
</evidence>
<evidence type="ECO:0000256" key="3">
    <source>
        <dbReference type="ARBA" id="ARBA00004760"/>
    </source>
</evidence>
<evidence type="ECO:0000313" key="13">
    <source>
        <dbReference type="Proteomes" id="UP000515146"/>
    </source>
</evidence>
<dbReference type="PIRSF" id="PIRSF005225">
    <property type="entry name" value="LAG1_LAC1"/>
    <property type="match status" value="1"/>
</dbReference>
<dbReference type="Proteomes" id="UP000515146">
    <property type="component" value="Unplaced"/>
</dbReference>
<dbReference type="AlphaFoldDB" id="A0A6P6Y8G6"/>
<dbReference type="OrthoDB" id="537032at2759"/>
<dbReference type="Gene3D" id="1.10.10.60">
    <property type="entry name" value="Homeodomain-like"/>
    <property type="match status" value="1"/>
</dbReference>
<evidence type="ECO:0000256" key="5">
    <source>
        <dbReference type="ARBA" id="ARBA00022692"/>
    </source>
</evidence>
<feature type="transmembrane region" description="Helical" evidence="11">
    <location>
        <begin position="140"/>
        <end position="160"/>
    </location>
</feature>
<feature type="transmembrane region" description="Helical" evidence="11">
    <location>
        <begin position="41"/>
        <end position="68"/>
    </location>
</feature>
<evidence type="ECO:0000256" key="9">
    <source>
        <dbReference type="PROSITE-ProRule" id="PRU00205"/>
    </source>
</evidence>
<gene>
    <name evidence="14" type="primary">LOC113795595</name>
</gene>
<feature type="transmembrane region" description="Helical" evidence="11">
    <location>
        <begin position="180"/>
        <end position="199"/>
    </location>
</feature>
<comment type="pathway">
    <text evidence="3">Lipid metabolism; sphingolipid metabolism.</text>
</comment>
<sequence>MMKTFEKFRLAFWNEDIWTPPNATWQLYEQNDYRHFNDLYYSAYTAIILIIIRIIFNRFIFIPLGIWLGLPPKRPNPPTANKTLEETYRQTRGKLSNEQLLGLCKQLDCNERKIQRWMRLRSAQSKPTILSKFTESAWRCLFYCTMFIYGLIVLWNKPWMWDSVYCFLDYPHHFVSTEEWWYYNIESAFYLSLLFSQFVDVQRKDFWVMFVHHVVTLCLLSFSWACNLIRIGTLVLVIHDFADIPLEGAKMMAYVKKQHIADIVFNVFALCWIISRIGLLPYRIIYYSSYIAVGLVPMFPAYYIFNSLLIALQILHIIWTYFIIRVAIQAWNNNGIKDIRSDDEDEEDFLEVADDDDDDDKFIFNDNDDNNKTKSKNNGNTHLRSINKLNNDHHQTKIYSN</sequence>
<dbReference type="UniPathway" id="UPA00222"/>
<dbReference type="GO" id="GO:0046513">
    <property type="term" value="P:ceramide biosynthetic process"/>
    <property type="evidence" value="ECO:0007669"/>
    <property type="project" value="InterPro"/>
</dbReference>
<dbReference type="SMART" id="SM00724">
    <property type="entry name" value="TLC"/>
    <property type="match status" value="1"/>
</dbReference>
<dbReference type="InterPro" id="IPR006634">
    <property type="entry name" value="TLC-dom"/>
</dbReference>
<feature type="transmembrane region" description="Helical" evidence="11">
    <location>
        <begin position="259"/>
        <end position="277"/>
    </location>
</feature>
<dbReference type="FunCoup" id="A0A6P6Y8G6">
    <property type="interactions" value="2132"/>
</dbReference>
<dbReference type="PANTHER" id="PTHR12560:SF0">
    <property type="entry name" value="LD18904P"/>
    <property type="match status" value="1"/>
</dbReference>
<reference evidence="14" key="1">
    <citation type="submission" date="2025-08" db="UniProtKB">
        <authorList>
            <consortium name="RefSeq"/>
        </authorList>
    </citation>
    <scope>IDENTIFICATION</scope>
    <source>
        <strain evidence="14">Airmid</strain>
    </source>
</reference>
<keyword evidence="6 11" id="KW-1133">Transmembrane helix</keyword>
<feature type="non-terminal residue" evidence="14">
    <location>
        <position position="401"/>
    </location>
</feature>
<dbReference type="KEGG" id="dpte:113795595"/>
<feature type="transmembrane region" description="Helical" evidence="11">
    <location>
        <begin position="310"/>
        <end position="328"/>
    </location>
</feature>
<dbReference type="RefSeq" id="XP_027201590.1">
    <property type="nucleotide sequence ID" value="XM_027345789.1"/>
</dbReference>
<dbReference type="PROSITE" id="PS50922">
    <property type="entry name" value="TLC"/>
    <property type="match status" value="1"/>
</dbReference>
<organism evidence="13 14">
    <name type="scientific">Dermatophagoides pteronyssinus</name>
    <name type="common">European house dust mite</name>
    <dbReference type="NCBI Taxonomy" id="6956"/>
    <lineage>
        <taxon>Eukaryota</taxon>
        <taxon>Metazoa</taxon>
        <taxon>Ecdysozoa</taxon>
        <taxon>Arthropoda</taxon>
        <taxon>Chelicerata</taxon>
        <taxon>Arachnida</taxon>
        <taxon>Acari</taxon>
        <taxon>Acariformes</taxon>
        <taxon>Sarcoptiformes</taxon>
        <taxon>Astigmata</taxon>
        <taxon>Psoroptidia</taxon>
        <taxon>Analgoidea</taxon>
        <taxon>Pyroglyphidae</taxon>
        <taxon>Dermatophagoidinae</taxon>
        <taxon>Dermatophagoides</taxon>
    </lineage>
</organism>
<keyword evidence="5 9" id="KW-0812">Transmembrane</keyword>
<feature type="region of interest" description="Disordered" evidence="10">
    <location>
        <begin position="364"/>
        <end position="386"/>
    </location>
</feature>
<evidence type="ECO:0000256" key="10">
    <source>
        <dbReference type="SAM" id="MobiDB-lite"/>
    </source>
</evidence>
<evidence type="ECO:0000256" key="8">
    <source>
        <dbReference type="ARBA" id="ARBA00049036"/>
    </source>
</evidence>
<dbReference type="GO" id="GO:0050291">
    <property type="term" value="F:sphingosine N-acyltransferase activity"/>
    <property type="evidence" value="ECO:0007669"/>
    <property type="project" value="InterPro"/>
</dbReference>